<proteinExistence type="predicted"/>
<evidence type="ECO:0000313" key="2">
    <source>
        <dbReference type="Proteomes" id="UP000789366"/>
    </source>
</evidence>
<feature type="non-terminal residue" evidence="1">
    <location>
        <position position="503"/>
    </location>
</feature>
<evidence type="ECO:0000313" key="1">
    <source>
        <dbReference type="EMBL" id="CAG8659944.1"/>
    </source>
</evidence>
<sequence>MTEFPILLLDNFFLFPRCYLLVIPNKEKFAGNSEEKFVPLGTLAKINLDITTDDLEPILNSFKEIQLRGLERIRRSLDELTEKFVRHLPDILEKSKLSAVDKLPYMTMMRGNVSNIIDFIAQNSREIDHGEMKKYLERLEKESYPDYVKKVAYEEIERYEILHPSSSEAEGESASKNLLLYGPPGVGKTSIAKSIAEALGIPFLVFSAAGVNDVSIIKGHIRTYVGAMPGRIMQLVKKAGDKYFFLFIDELDKIGQDSWRGNPAYALLEVLDPQQNKKFIDNYLGEEVPYDLSKVIIICAANDPWKIPAPLLDRMEMIHLSSYTEVEKFHIAKDYSIPAILEKYRSITKREGGERIKFTDEAIKYLIRSYTRESGVRELKRKIETVVQKFIVQFIQGEKEELIVTPENLLDYLKKPDYEFTKKRQHPEIGAATGDILPIEVAYYPRKEGEPEFTGNLGDIMKESCTVALDYIRANCEKFGIDPKKFSQNKIRIHAVEGAVPKE</sequence>
<comment type="caution">
    <text evidence="1">The sequence shown here is derived from an EMBL/GenBank/DDBJ whole genome shotgun (WGS) entry which is preliminary data.</text>
</comment>
<name>A0ACA9NK84_9GLOM</name>
<reference evidence="1" key="1">
    <citation type="submission" date="2021-06" db="EMBL/GenBank/DDBJ databases">
        <authorList>
            <person name="Kallberg Y."/>
            <person name="Tangrot J."/>
            <person name="Rosling A."/>
        </authorList>
    </citation>
    <scope>NUCLEOTIDE SEQUENCE</scope>
    <source>
        <strain evidence="1">28 12/20/2015</strain>
    </source>
</reference>
<gene>
    <name evidence="1" type="ORF">SPELUC_LOCUS9231</name>
</gene>
<organism evidence="1 2">
    <name type="scientific">Cetraspora pellucida</name>
    <dbReference type="NCBI Taxonomy" id="1433469"/>
    <lineage>
        <taxon>Eukaryota</taxon>
        <taxon>Fungi</taxon>
        <taxon>Fungi incertae sedis</taxon>
        <taxon>Mucoromycota</taxon>
        <taxon>Glomeromycotina</taxon>
        <taxon>Glomeromycetes</taxon>
        <taxon>Diversisporales</taxon>
        <taxon>Gigasporaceae</taxon>
        <taxon>Cetraspora</taxon>
    </lineage>
</organism>
<accession>A0ACA9NK84</accession>
<dbReference type="Proteomes" id="UP000789366">
    <property type="component" value="Unassembled WGS sequence"/>
</dbReference>
<dbReference type="EMBL" id="CAJVPW010015208">
    <property type="protein sequence ID" value="CAG8659944.1"/>
    <property type="molecule type" value="Genomic_DNA"/>
</dbReference>
<keyword evidence="2" id="KW-1185">Reference proteome</keyword>
<protein>
    <submittedName>
        <fullName evidence="1">4737_t:CDS:1</fullName>
    </submittedName>
</protein>